<reference evidence="1 2" key="1">
    <citation type="submission" date="2020-02" db="EMBL/GenBank/DDBJ databases">
        <title>Draft genome sequence of Haematococcus lacustris strain NIES-144.</title>
        <authorList>
            <person name="Morimoto D."/>
            <person name="Nakagawa S."/>
            <person name="Yoshida T."/>
            <person name="Sawayama S."/>
        </authorList>
    </citation>
    <scope>NUCLEOTIDE SEQUENCE [LARGE SCALE GENOMIC DNA]</scope>
    <source>
        <strain evidence="1 2">NIES-144</strain>
    </source>
</reference>
<gene>
    <name evidence="1" type="ORF">HaLaN_00218</name>
</gene>
<evidence type="ECO:0000313" key="2">
    <source>
        <dbReference type="Proteomes" id="UP000485058"/>
    </source>
</evidence>
<dbReference type="AlphaFoldDB" id="A0A699Y8P6"/>
<dbReference type="Proteomes" id="UP000485058">
    <property type="component" value="Unassembled WGS sequence"/>
</dbReference>
<evidence type="ECO:0000313" key="1">
    <source>
        <dbReference type="EMBL" id="GFH05715.1"/>
    </source>
</evidence>
<dbReference type="EMBL" id="BLLF01000006">
    <property type="protein sequence ID" value="GFH05715.1"/>
    <property type="molecule type" value="Genomic_DNA"/>
</dbReference>
<name>A0A699Y8P6_HAELA</name>
<keyword evidence="2" id="KW-1185">Reference proteome</keyword>
<comment type="caution">
    <text evidence="1">The sequence shown here is derived from an EMBL/GenBank/DDBJ whole genome shotgun (WGS) entry which is preliminary data.</text>
</comment>
<organism evidence="1 2">
    <name type="scientific">Haematococcus lacustris</name>
    <name type="common">Green alga</name>
    <name type="synonym">Haematococcus pluvialis</name>
    <dbReference type="NCBI Taxonomy" id="44745"/>
    <lineage>
        <taxon>Eukaryota</taxon>
        <taxon>Viridiplantae</taxon>
        <taxon>Chlorophyta</taxon>
        <taxon>core chlorophytes</taxon>
        <taxon>Chlorophyceae</taxon>
        <taxon>CS clade</taxon>
        <taxon>Chlamydomonadales</taxon>
        <taxon>Haematococcaceae</taxon>
        <taxon>Haematococcus</taxon>
    </lineage>
</organism>
<accession>A0A699Y8P6</accession>
<protein>
    <submittedName>
        <fullName evidence="1">Uncharacterized protein</fullName>
    </submittedName>
</protein>
<proteinExistence type="predicted"/>
<sequence length="79" mass="8862">MAYQGQLEGWPPLLLFLFAADSSLTRRAINAAGWAEQHRIEAALHLDLVQMQLTRDLARAHVVVATRLSRSGRRIGLQQ</sequence>